<name>A0A9P8Q1V4_WICPI</name>
<protein>
    <submittedName>
        <fullName evidence="1">Uncharacterized protein</fullName>
    </submittedName>
</protein>
<proteinExistence type="predicted"/>
<evidence type="ECO:0000313" key="1">
    <source>
        <dbReference type="EMBL" id="KAH3682693.1"/>
    </source>
</evidence>
<comment type="caution">
    <text evidence="1">The sequence shown here is derived from an EMBL/GenBank/DDBJ whole genome shotgun (WGS) entry which is preliminary data.</text>
</comment>
<dbReference type="AlphaFoldDB" id="A0A9P8Q1V4"/>
<gene>
    <name evidence="1" type="ORF">WICPIJ_006356</name>
</gene>
<keyword evidence="2" id="KW-1185">Reference proteome</keyword>
<accession>A0A9P8Q1V4</accession>
<reference evidence="1" key="1">
    <citation type="journal article" date="2021" name="Open Biol.">
        <title>Shared evolutionary footprints suggest mitochondrial oxidative damage underlies multiple complex I losses in fungi.</title>
        <authorList>
            <person name="Schikora-Tamarit M.A."/>
            <person name="Marcet-Houben M."/>
            <person name="Nosek J."/>
            <person name="Gabaldon T."/>
        </authorList>
    </citation>
    <scope>NUCLEOTIDE SEQUENCE</scope>
    <source>
        <strain evidence="1">CBS2887</strain>
    </source>
</reference>
<dbReference type="EMBL" id="JAEUBG010003508">
    <property type="protein sequence ID" value="KAH3682693.1"/>
    <property type="molecule type" value="Genomic_DNA"/>
</dbReference>
<organism evidence="1 2">
    <name type="scientific">Wickerhamomyces pijperi</name>
    <name type="common">Yeast</name>
    <name type="synonym">Pichia pijperi</name>
    <dbReference type="NCBI Taxonomy" id="599730"/>
    <lineage>
        <taxon>Eukaryota</taxon>
        <taxon>Fungi</taxon>
        <taxon>Dikarya</taxon>
        <taxon>Ascomycota</taxon>
        <taxon>Saccharomycotina</taxon>
        <taxon>Saccharomycetes</taxon>
        <taxon>Phaffomycetales</taxon>
        <taxon>Wickerhamomycetaceae</taxon>
        <taxon>Wickerhamomyces</taxon>
    </lineage>
</organism>
<sequence>MKAKKRSSKTKSCGLNKEIGLSVTIAKVVLRPQSGIGDVSLSLTGVRIQELTTNTNDGDFIILVVGKGVVDCDLVTVVQGHWLVLWEVDDVVVNEVSHLVGKLILIDVLTISIITRVRKIDLTWDGLT</sequence>
<evidence type="ECO:0000313" key="2">
    <source>
        <dbReference type="Proteomes" id="UP000774326"/>
    </source>
</evidence>
<reference evidence="1" key="2">
    <citation type="submission" date="2021-01" db="EMBL/GenBank/DDBJ databases">
        <authorList>
            <person name="Schikora-Tamarit M.A."/>
        </authorList>
    </citation>
    <scope>NUCLEOTIDE SEQUENCE</scope>
    <source>
        <strain evidence="1">CBS2887</strain>
    </source>
</reference>
<dbReference type="Proteomes" id="UP000774326">
    <property type="component" value="Unassembled WGS sequence"/>
</dbReference>